<protein>
    <recommendedName>
        <fullName evidence="3">CopC domain-containing protein</fullName>
    </recommendedName>
</protein>
<dbReference type="EMBL" id="JBHRZH010000047">
    <property type="protein sequence ID" value="MFC3766054.1"/>
    <property type="molecule type" value="Genomic_DNA"/>
</dbReference>
<keyword evidence="2" id="KW-1185">Reference proteome</keyword>
<organism evidence="1 2">
    <name type="scientific">Tenggerimyces flavus</name>
    <dbReference type="NCBI Taxonomy" id="1708749"/>
    <lineage>
        <taxon>Bacteria</taxon>
        <taxon>Bacillati</taxon>
        <taxon>Actinomycetota</taxon>
        <taxon>Actinomycetes</taxon>
        <taxon>Propionibacteriales</taxon>
        <taxon>Nocardioidaceae</taxon>
        <taxon>Tenggerimyces</taxon>
    </lineage>
</organism>
<dbReference type="Proteomes" id="UP001595699">
    <property type="component" value="Unassembled WGS sequence"/>
</dbReference>
<evidence type="ECO:0008006" key="3">
    <source>
        <dbReference type="Google" id="ProtNLM"/>
    </source>
</evidence>
<gene>
    <name evidence="1" type="ORF">ACFOUW_34835</name>
</gene>
<name>A0ABV7YMI3_9ACTN</name>
<dbReference type="RefSeq" id="WP_205121720.1">
    <property type="nucleotide sequence ID" value="NZ_JAFBCM010000001.1"/>
</dbReference>
<sequence>MTLACLVFVGYQLTQPKLIAVPESDIAGAIPLIVGRIDATPEVPSAGERVTLHVQISADRAMTLRRIAVRLQDPAGQTRDLQGPPSYVVGTTSQDFEVVTQPLGAGVYRYWLVYEQTDEWVSMEPFFALYVR</sequence>
<evidence type="ECO:0000313" key="2">
    <source>
        <dbReference type="Proteomes" id="UP001595699"/>
    </source>
</evidence>
<comment type="caution">
    <text evidence="1">The sequence shown here is derived from an EMBL/GenBank/DDBJ whole genome shotgun (WGS) entry which is preliminary data.</text>
</comment>
<proteinExistence type="predicted"/>
<accession>A0ABV7YMI3</accession>
<evidence type="ECO:0000313" key="1">
    <source>
        <dbReference type="EMBL" id="MFC3766054.1"/>
    </source>
</evidence>
<reference evidence="2" key="1">
    <citation type="journal article" date="2019" name="Int. J. Syst. Evol. Microbiol.">
        <title>The Global Catalogue of Microorganisms (GCM) 10K type strain sequencing project: providing services to taxonomists for standard genome sequencing and annotation.</title>
        <authorList>
            <consortium name="The Broad Institute Genomics Platform"/>
            <consortium name="The Broad Institute Genome Sequencing Center for Infectious Disease"/>
            <person name="Wu L."/>
            <person name="Ma J."/>
        </authorList>
    </citation>
    <scope>NUCLEOTIDE SEQUENCE [LARGE SCALE GENOMIC DNA]</scope>
    <source>
        <strain evidence="2">CGMCC 4.7241</strain>
    </source>
</reference>